<evidence type="ECO:0000313" key="12">
    <source>
        <dbReference type="EMBL" id="MDK2063092.1"/>
    </source>
</evidence>
<organism evidence="12 13">
    <name type="scientific">Aliarcobacter butzleri</name>
    <dbReference type="NCBI Taxonomy" id="28197"/>
    <lineage>
        <taxon>Bacteria</taxon>
        <taxon>Pseudomonadati</taxon>
        <taxon>Campylobacterota</taxon>
        <taxon>Epsilonproteobacteria</taxon>
        <taxon>Campylobacterales</taxon>
        <taxon>Arcobacteraceae</taxon>
        <taxon>Aliarcobacter</taxon>
    </lineage>
</organism>
<feature type="domain" description="DNA methylase adenine-specific" evidence="11">
    <location>
        <begin position="176"/>
        <end position="380"/>
    </location>
</feature>
<dbReference type="InterPro" id="IPR000055">
    <property type="entry name" value="Restrct_endonuc_typeI_TRD"/>
</dbReference>
<name>A0AAW6VQJ5_9BACT</name>
<evidence type="ECO:0000313" key="13">
    <source>
        <dbReference type="Proteomes" id="UP001237843"/>
    </source>
</evidence>
<dbReference type="GO" id="GO:0009007">
    <property type="term" value="F:site-specific DNA-methyltransferase (adenine-specific) activity"/>
    <property type="evidence" value="ECO:0007669"/>
    <property type="project" value="UniProtKB-EC"/>
</dbReference>
<dbReference type="RefSeq" id="WP_284075097.1">
    <property type="nucleotide sequence ID" value="NZ_JAQTJH010000017.1"/>
</dbReference>
<evidence type="ECO:0000256" key="2">
    <source>
        <dbReference type="ARBA" id="ARBA00010923"/>
    </source>
</evidence>
<feature type="domain" description="Type I restriction modification DNA specificity" evidence="10">
    <location>
        <begin position="389"/>
        <end position="538"/>
    </location>
</feature>
<keyword evidence="7" id="KW-0680">Restriction system</keyword>
<sequence length="579" mass="66582">MKELFKTLDNLRGTIQQEEALELLYICKAWNQLSKDGKIEDELTFDTFYNQKVEVEKLVSVFDKLAKQIKLFELYKLDTKNIQDNTLVAILNLVNNSSKLPNVNDSFFFEKAKSADYSVSNQIAELGVKLLDGTSKEIYVPFTNGFAYSNYTDKKVFADNQFFRTSLIAELINILEDKEIIFERTNALEDPKFINPDAPHLLKEFDSVLSFPPFSVRGNLDIKNDKFNRFKFQRGSILDVAHFEHILAQTKNKAVVLMAVGFAYRSGIEEEFRKYLIEKNYLDAIIQLPPNLHSATSIETTFFVINKNKTDDKVHFINLKDESFIKRDGRQLVFKSLDYIVDIYENKKEIEKISCLISNDEIVQNNYSFAIDRYVVDQDAKQMQKALEKFELIELESIADIRRSQLFKDEGEGLEVCEISPSDFNKAGFTLKCEKIKKIGSQEKRLDTYELEPYDVLLSTKGTIGKVAIIGDITKPMIASQAIQVIRIKDKEKQKKAISLYMYLKSDLGQTILSSLVAGVAMPQISTLEIKKLNVPNLKKEDEEKLLLNFNSETEMYNQISILENKVKQLHNEFLGESL</sequence>
<dbReference type="InterPro" id="IPR051537">
    <property type="entry name" value="DNA_Adenine_Mtase"/>
</dbReference>
<dbReference type="Gene3D" id="3.40.50.150">
    <property type="entry name" value="Vaccinia Virus protein VP39"/>
    <property type="match status" value="1"/>
</dbReference>
<keyword evidence="8" id="KW-0238">DNA-binding</keyword>
<keyword evidence="5" id="KW-0808">Transferase</keyword>
<dbReference type="PANTHER" id="PTHR42933:SF4">
    <property type="entry name" value="TYPE I RESTRICTION ENZYME ECOKI METHYLASE SUBUNIT"/>
    <property type="match status" value="1"/>
</dbReference>
<proteinExistence type="inferred from homology"/>
<keyword evidence="6" id="KW-0949">S-adenosyl-L-methionine</keyword>
<dbReference type="PANTHER" id="PTHR42933">
    <property type="entry name" value="SLR6095 PROTEIN"/>
    <property type="match status" value="1"/>
</dbReference>
<dbReference type="SUPFAM" id="SSF53335">
    <property type="entry name" value="S-adenosyl-L-methionine-dependent methyltransferases"/>
    <property type="match status" value="1"/>
</dbReference>
<evidence type="ECO:0000259" key="10">
    <source>
        <dbReference type="Pfam" id="PF01420"/>
    </source>
</evidence>
<evidence type="ECO:0000256" key="3">
    <source>
        <dbReference type="ARBA" id="ARBA00011900"/>
    </source>
</evidence>
<evidence type="ECO:0000256" key="1">
    <source>
        <dbReference type="ARBA" id="ARBA00006594"/>
    </source>
</evidence>
<protein>
    <recommendedName>
        <fullName evidence="3">site-specific DNA-methyltransferase (adenine-specific)</fullName>
        <ecNumber evidence="3">2.1.1.72</ecNumber>
    </recommendedName>
</protein>
<dbReference type="InterPro" id="IPR003356">
    <property type="entry name" value="DNA_methylase_A-5"/>
</dbReference>
<comment type="caution">
    <text evidence="12">The sequence shown here is derived from an EMBL/GenBank/DDBJ whole genome shotgun (WGS) entry which is preliminary data.</text>
</comment>
<dbReference type="Proteomes" id="UP001237843">
    <property type="component" value="Unassembled WGS sequence"/>
</dbReference>
<reference evidence="12" key="1">
    <citation type="journal article" date="2023" name="Antibiotics">
        <title>Genomic Characterization of Antibiotic-Resistant Campylobacterales Isolated from Chilean Poultry Meat.</title>
        <authorList>
            <person name="Concha-Toloza M."/>
            <person name="Lopez-Cantillo M."/>
            <person name="Molina-Mora J.A."/>
            <person name="Collado L."/>
        </authorList>
    </citation>
    <scope>NUCLEOTIDE SEQUENCE</scope>
    <source>
        <strain evidence="12">FR1p273A</strain>
    </source>
</reference>
<evidence type="ECO:0000256" key="7">
    <source>
        <dbReference type="ARBA" id="ARBA00022747"/>
    </source>
</evidence>
<comment type="similarity">
    <text evidence="2">Belongs to the type-I restriction system S methylase family.</text>
</comment>
<evidence type="ECO:0000256" key="8">
    <source>
        <dbReference type="ARBA" id="ARBA00023125"/>
    </source>
</evidence>
<dbReference type="GO" id="GO:0032259">
    <property type="term" value="P:methylation"/>
    <property type="evidence" value="ECO:0007669"/>
    <property type="project" value="UniProtKB-KW"/>
</dbReference>
<dbReference type="Pfam" id="PF01420">
    <property type="entry name" value="Methylase_S"/>
    <property type="match status" value="1"/>
</dbReference>
<evidence type="ECO:0000256" key="9">
    <source>
        <dbReference type="ARBA" id="ARBA00047942"/>
    </source>
</evidence>
<dbReference type="EC" id="2.1.1.72" evidence="3"/>
<dbReference type="Pfam" id="PF02384">
    <property type="entry name" value="N6_Mtase"/>
    <property type="match status" value="1"/>
</dbReference>
<comment type="similarity">
    <text evidence="1">Belongs to the N(4)/N(6)-methyltransferase family.</text>
</comment>
<comment type="catalytic activity">
    <reaction evidence="9">
        <text>a 2'-deoxyadenosine in DNA + S-adenosyl-L-methionine = an N(6)-methyl-2'-deoxyadenosine in DNA + S-adenosyl-L-homocysteine + H(+)</text>
        <dbReference type="Rhea" id="RHEA:15197"/>
        <dbReference type="Rhea" id="RHEA-COMP:12418"/>
        <dbReference type="Rhea" id="RHEA-COMP:12419"/>
        <dbReference type="ChEBI" id="CHEBI:15378"/>
        <dbReference type="ChEBI" id="CHEBI:57856"/>
        <dbReference type="ChEBI" id="CHEBI:59789"/>
        <dbReference type="ChEBI" id="CHEBI:90615"/>
        <dbReference type="ChEBI" id="CHEBI:90616"/>
        <dbReference type="EC" id="2.1.1.72"/>
    </reaction>
</comment>
<dbReference type="AlphaFoldDB" id="A0AAW6VQJ5"/>
<dbReference type="GO" id="GO:0008170">
    <property type="term" value="F:N-methyltransferase activity"/>
    <property type="evidence" value="ECO:0007669"/>
    <property type="project" value="InterPro"/>
</dbReference>
<accession>A0AAW6VQJ5</accession>
<dbReference type="GO" id="GO:0009307">
    <property type="term" value="P:DNA restriction-modification system"/>
    <property type="evidence" value="ECO:0007669"/>
    <property type="project" value="UniProtKB-KW"/>
</dbReference>
<evidence type="ECO:0000256" key="5">
    <source>
        <dbReference type="ARBA" id="ARBA00022679"/>
    </source>
</evidence>
<evidence type="ECO:0000256" key="6">
    <source>
        <dbReference type="ARBA" id="ARBA00022691"/>
    </source>
</evidence>
<dbReference type="InterPro" id="IPR044946">
    <property type="entry name" value="Restrct_endonuc_typeI_TRD_sf"/>
</dbReference>
<gene>
    <name evidence="12" type="ORF">PT520_11240</name>
</gene>
<reference evidence="12" key="2">
    <citation type="submission" date="2023-02" db="EMBL/GenBank/DDBJ databases">
        <authorList>
            <person name="Concha-Toloza M."/>
            <person name="Lopez-Cantillo M."/>
            <person name="Molina-Mora J."/>
            <person name="Collado L."/>
        </authorList>
    </citation>
    <scope>NUCLEOTIDE SEQUENCE</scope>
    <source>
        <strain evidence="12">FR1p273A</strain>
    </source>
</reference>
<evidence type="ECO:0000259" key="11">
    <source>
        <dbReference type="Pfam" id="PF02384"/>
    </source>
</evidence>
<dbReference type="InterPro" id="IPR029063">
    <property type="entry name" value="SAM-dependent_MTases_sf"/>
</dbReference>
<dbReference type="Gene3D" id="3.90.220.20">
    <property type="entry name" value="DNA methylase specificity domains"/>
    <property type="match status" value="1"/>
</dbReference>
<dbReference type="GO" id="GO:0003677">
    <property type="term" value="F:DNA binding"/>
    <property type="evidence" value="ECO:0007669"/>
    <property type="project" value="UniProtKB-KW"/>
</dbReference>
<keyword evidence="4 12" id="KW-0489">Methyltransferase</keyword>
<dbReference type="SUPFAM" id="SSF116734">
    <property type="entry name" value="DNA methylase specificity domain"/>
    <property type="match status" value="1"/>
</dbReference>
<evidence type="ECO:0000256" key="4">
    <source>
        <dbReference type="ARBA" id="ARBA00022603"/>
    </source>
</evidence>
<dbReference type="EMBL" id="JAQTJH010000017">
    <property type="protein sequence ID" value="MDK2063092.1"/>
    <property type="molecule type" value="Genomic_DNA"/>
</dbReference>